<protein>
    <submittedName>
        <fullName evidence="2">Uncharacterized protein</fullName>
    </submittedName>
</protein>
<dbReference type="STRING" id="144026.SAMN04488568_12416"/>
<evidence type="ECO:0000313" key="2">
    <source>
        <dbReference type="EMBL" id="SDM82420.1"/>
    </source>
</evidence>
<keyword evidence="3" id="KW-1185">Reference proteome</keyword>
<feature type="transmembrane region" description="Helical" evidence="1">
    <location>
        <begin position="21"/>
        <end position="43"/>
    </location>
</feature>
<keyword evidence="1" id="KW-0472">Membrane</keyword>
<gene>
    <name evidence="2" type="ORF">SAMN04488568_12416</name>
</gene>
<proteinExistence type="predicted"/>
<organism evidence="2 3">
    <name type="scientific">Maricaulis salignorans</name>
    <dbReference type="NCBI Taxonomy" id="144026"/>
    <lineage>
        <taxon>Bacteria</taxon>
        <taxon>Pseudomonadati</taxon>
        <taxon>Pseudomonadota</taxon>
        <taxon>Alphaproteobacteria</taxon>
        <taxon>Maricaulales</taxon>
        <taxon>Maricaulaceae</taxon>
        <taxon>Maricaulis</taxon>
    </lineage>
</organism>
<accession>A0A1G9WD58</accession>
<sequence length="46" mass="4709">MRNKITHQPISSAAVLPDARVLVSALLLVLVLILTSITGAVSAPAS</sequence>
<evidence type="ECO:0000256" key="1">
    <source>
        <dbReference type="SAM" id="Phobius"/>
    </source>
</evidence>
<dbReference type="RefSeq" id="WP_417484537.1">
    <property type="nucleotide sequence ID" value="NZ_JBLXBE010000004.1"/>
</dbReference>
<keyword evidence="1" id="KW-1133">Transmembrane helix</keyword>
<dbReference type="EMBL" id="FNHG01000024">
    <property type="protein sequence ID" value="SDM82420.1"/>
    <property type="molecule type" value="Genomic_DNA"/>
</dbReference>
<dbReference type="Proteomes" id="UP000199759">
    <property type="component" value="Unassembled WGS sequence"/>
</dbReference>
<reference evidence="2 3" key="1">
    <citation type="submission" date="2016-10" db="EMBL/GenBank/DDBJ databases">
        <authorList>
            <person name="de Groot N.N."/>
        </authorList>
    </citation>
    <scope>NUCLEOTIDE SEQUENCE [LARGE SCALE GENOMIC DNA]</scope>
    <source>
        <strain evidence="2 3">DSM 16077</strain>
    </source>
</reference>
<dbReference type="AlphaFoldDB" id="A0A1G9WD58"/>
<evidence type="ECO:0000313" key="3">
    <source>
        <dbReference type="Proteomes" id="UP000199759"/>
    </source>
</evidence>
<name>A0A1G9WD58_9PROT</name>
<keyword evidence="1" id="KW-0812">Transmembrane</keyword>